<keyword evidence="1" id="KW-0472">Membrane</keyword>
<reference evidence="2 3" key="1">
    <citation type="submission" date="2019-06" db="EMBL/GenBank/DDBJ databases">
        <title>Complete genome sequence of Streptococcus salivarius LAB813.</title>
        <authorList>
            <person name="Levesque C.M."/>
            <person name="Gong S.-G."/>
            <person name="Dufour D."/>
            <person name="Barbour A."/>
        </authorList>
    </citation>
    <scope>NUCLEOTIDE SEQUENCE [LARGE SCALE GENOMIC DNA]</scope>
    <source>
        <strain evidence="2 3">LAB813</strain>
    </source>
</reference>
<gene>
    <name evidence="2" type="ORF">FHI56_03265</name>
</gene>
<sequence length="102" mass="11583">MTARIFIMCLGVGVVVLVGVLPTVIWPMPDLYMYMVVVLGTPPFIVYGLKLDGIVKERLLFILTIQERSYQTDDDFTAFGNNMEVTYDNSAFSQAKDVHEWN</sequence>
<evidence type="ECO:0000313" key="3">
    <source>
        <dbReference type="Proteomes" id="UP000322622"/>
    </source>
</evidence>
<proteinExistence type="predicted"/>
<dbReference type="EMBL" id="CP040804">
    <property type="protein sequence ID" value="QEM31955.1"/>
    <property type="molecule type" value="Genomic_DNA"/>
</dbReference>
<feature type="transmembrane region" description="Helical" evidence="1">
    <location>
        <begin position="5"/>
        <end position="25"/>
    </location>
</feature>
<keyword evidence="1" id="KW-0812">Transmembrane</keyword>
<feature type="transmembrane region" description="Helical" evidence="1">
    <location>
        <begin position="31"/>
        <end position="49"/>
    </location>
</feature>
<keyword evidence="1" id="KW-1133">Transmembrane helix</keyword>
<dbReference type="RefSeq" id="WP_149561157.1">
    <property type="nucleotide sequence ID" value="NZ_CP040804.1"/>
</dbReference>
<dbReference type="Proteomes" id="UP000322622">
    <property type="component" value="Chromosome"/>
</dbReference>
<protein>
    <submittedName>
        <fullName evidence="2">PrgI family protein</fullName>
    </submittedName>
</protein>
<dbReference type="AlphaFoldDB" id="A0AB37CLI1"/>
<evidence type="ECO:0000256" key="1">
    <source>
        <dbReference type="SAM" id="Phobius"/>
    </source>
</evidence>
<organism evidence="2 3">
    <name type="scientific">Streptococcus salivarius</name>
    <dbReference type="NCBI Taxonomy" id="1304"/>
    <lineage>
        <taxon>Bacteria</taxon>
        <taxon>Bacillati</taxon>
        <taxon>Bacillota</taxon>
        <taxon>Bacilli</taxon>
        <taxon>Lactobacillales</taxon>
        <taxon>Streptococcaceae</taxon>
        <taxon>Streptococcus</taxon>
    </lineage>
</organism>
<accession>A0AB37CLI1</accession>
<evidence type="ECO:0000313" key="2">
    <source>
        <dbReference type="EMBL" id="QEM31955.1"/>
    </source>
</evidence>
<name>A0AB37CLI1_STRSL</name>